<reference evidence="2" key="1">
    <citation type="submission" date="2016-10" db="EMBL/GenBank/DDBJ databases">
        <authorList>
            <person name="Varghese N."/>
            <person name="Submissions S."/>
        </authorList>
    </citation>
    <scope>NUCLEOTIDE SEQUENCE [LARGE SCALE GENOMIC DNA]</scope>
    <source>
        <strain evidence="2">DSM 22002</strain>
    </source>
</reference>
<sequence>MCVIGTHDPRKAADAWRDLMDERHADDDEAPEDGLDASAWWHAQHRWARLGDRGWELVRDREDGTEPAMVLVGVYKE</sequence>
<evidence type="ECO:0000313" key="2">
    <source>
        <dbReference type="Proteomes" id="UP000198822"/>
    </source>
</evidence>
<evidence type="ECO:0000313" key="1">
    <source>
        <dbReference type="EMBL" id="SDH71098.1"/>
    </source>
</evidence>
<keyword evidence="2" id="KW-1185">Reference proteome</keyword>
<accession>A0A1G8EMK3</accession>
<name>A0A1G8EMK3_9MICO</name>
<organism evidence="1 2">
    <name type="scientific">Agrococcus jejuensis</name>
    <dbReference type="NCBI Taxonomy" id="399736"/>
    <lineage>
        <taxon>Bacteria</taxon>
        <taxon>Bacillati</taxon>
        <taxon>Actinomycetota</taxon>
        <taxon>Actinomycetes</taxon>
        <taxon>Micrococcales</taxon>
        <taxon>Microbacteriaceae</taxon>
        <taxon>Agrococcus</taxon>
    </lineage>
</organism>
<dbReference type="EMBL" id="LT629695">
    <property type="protein sequence ID" value="SDH71098.1"/>
    <property type="molecule type" value="Genomic_DNA"/>
</dbReference>
<dbReference type="AlphaFoldDB" id="A0A1G8EMK3"/>
<protein>
    <submittedName>
        <fullName evidence="1">Uncharacterized protein</fullName>
    </submittedName>
</protein>
<proteinExistence type="predicted"/>
<dbReference type="Proteomes" id="UP000198822">
    <property type="component" value="Chromosome I"/>
</dbReference>
<gene>
    <name evidence="1" type="ORF">SAMN04489720_2107</name>
</gene>